<dbReference type="PIRSF" id="PIRSF000124">
    <property type="entry name" value="UDPglc_GDPman_dh"/>
    <property type="match status" value="1"/>
</dbReference>
<dbReference type="NCBIfam" id="TIGR03026">
    <property type="entry name" value="NDP-sugDHase"/>
    <property type="match status" value="1"/>
</dbReference>
<dbReference type="GO" id="GO:0000271">
    <property type="term" value="P:polysaccharide biosynthetic process"/>
    <property type="evidence" value="ECO:0007669"/>
    <property type="project" value="InterPro"/>
</dbReference>
<evidence type="ECO:0000256" key="7">
    <source>
        <dbReference type="ARBA" id="ARBA00047473"/>
    </source>
</evidence>
<dbReference type="SUPFAM" id="SSF52413">
    <property type="entry name" value="UDP-glucose/GDP-mannose dehydrogenase C-terminal domain"/>
    <property type="match status" value="1"/>
</dbReference>
<dbReference type="InterPro" id="IPR017476">
    <property type="entry name" value="UDP-Glc/GDP-Man"/>
</dbReference>
<dbReference type="OrthoDB" id="9803238at2"/>
<keyword evidence="6 8" id="KW-0520">NAD</keyword>
<feature type="binding site" evidence="10">
    <location>
        <begin position="252"/>
        <end position="256"/>
    </location>
    <ligand>
        <name>substrate</name>
    </ligand>
</feature>
<dbReference type="Pfam" id="PF03721">
    <property type="entry name" value="UDPG_MGDP_dh_N"/>
    <property type="match status" value="1"/>
</dbReference>
<dbReference type="InterPro" id="IPR028357">
    <property type="entry name" value="UDPglc_DH_bac"/>
</dbReference>
<feature type="domain" description="UDP-glucose/GDP-mannose dehydrogenase C-terminal" evidence="12">
    <location>
        <begin position="317"/>
        <end position="418"/>
    </location>
</feature>
<organism evidence="13 14">
    <name type="scientific">Rhizobium leucaenae</name>
    <dbReference type="NCBI Taxonomy" id="29450"/>
    <lineage>
        <taxon>Bacteria</taxon>
        <taxon>Pseudomonadati</taxon>
        <taxon>Pseudomonadota</taxon>
        <taxon>Alphaproteobacteria</taxon>
        <taxon>Hyphomicrobiales</taxon>
        <taxon>Rhizobiaceae</taxon>
        <taxon>Rhizobium/Agrobacterium group</taxon>
        <taxon>Rhizobium</taxon>
    </lineage>
</organism>
<dbReference type="Gene3D" id="1.20.5.100">
    <property type="entry name" value="Cytochrome c1, transmembrane anchor, C-terminal"/>
    <property type="match status" value="1"/>
</dbReference>
<dbReference type="SMART" id="SM00984">
    <property type="entry name" value="UDPG_MGDP_dh_C"/>
    <property type="match status" value="1"/>
</dbReference>
<evidence type="ECO:0000256" key="10">
    <source>
        <dbReference type="PIRSR" id="PIRSR500134-2"/>
    </source>
</evidence>
<evidence type="ECO:0000256" key="6">
    <source>
        <dbReference type="ARBA" id="ARBA00023027"/>
    </source>
</evidence>
<dbReference type="AlphaFoldDB" id="A0A7W6ZPF5"/>
<dbReference type="GO" id="GO:0006065">
    <property type="term" value="P:UDP-glucuronate biosynthetic process"/>
    <property type="evidence" value="ECO:0007669"/>
    <property type="project" value="UniProtKB-UniPathway"/>
</dbReference>
<comment type="similarity">
    <text evidence="2 8">Belongs to the UDP-glucose/GDP-mannose dehydrogenase family.</text>
</comment>
<feature type="binding site" evidence="10">
    <location>
        <position position="207"/>
    </location>
    <ligand>
        <name>substrate</name>
    </ligand>
</feature>
<dbReference type="PANTHER" id="PTHR43750:SF3">
    <property type="entry name" value="UDP-GLUCOSE 6-DEHYDROGENASE TUAD"/>
    <property type="match status" value="1"/>
</dbReference>
<evidence type="ECO:0000256" key="1">
    <source>
        <dbReference type="ARBA" id="ARBA00004701"/>
    </source>
</evidence>
<protein>
    <recommendedName>
        <fullName evidence="4 8">UDP-glucose 6-dehydrogenase</fullName>
        <ecNumber evidence="3 8">1.1.1.22</ecNumber>
    </recommendedName>
</protein>
<evidence type="ECO:0000313" key="13">
    <source>
        <dbReference type="EMBL" id="MBB4566261.1"/>
    </source>
</evidence>
<sequence>MHITMIGSGYVGLVSGVCFADFGHDVICVDKDAGKIEALRRGEIPIFEPGLEQLVADNVRAGRLSFSIEVETSVARSDVVFIAVGTPSRRGDGHADLSYVYAAAREIAQHIKGFTVIVTKSTVPVGTGDEVERIIRETNPDADVAVVSNPEFLREGAAIEDFKRPDRIVIGLNDDRARGVMTEVYRPLYLNQAPLLFTARRTSELIKYAANAFLAMKITFINEMADLCEKVGANVQEVSRGIGLDGRIGSKFLHAGPGYGGSCFPKDTLALAKTAQDYDSPVRLIETTISINDNRKRAMGRKVIAAMGGDIRGKSIAVLGLTFKPNTDDMRDSPAISIIQALQDAGATVTGYDPEGMDNAHQLIDNIAYADDAYSAARGADALVIITEWNQFRALDFGRLKSVMKAPVLVDLRNIYRHDEVTKHGFAYTSIGRPMNGAEL</sequence>
<dbReference type="InterPro" id="IPR014027">
    <property type="entry name" value="UDP-Glc/GDP-Man_DH_C"/>
</dbReference>
<evidence type="ECO:0000256" key="5">
    <source>
        <dbReference type="ARBA" id="ARBA00023002"/>
    </source>
</evidence>
<feature type="binding site" evidence="11">
    <location>
        <position position="331"/>
    </location>
    <ligand>
        <name>NAD(+)</name>
        <dbReference type="ChEBI" id="CHEBI:57540"/>
    </ligand>
</feature>
<dbReference type="UniPathway" id="UPA00038">
    <property type="reaction ID" value="UER00491"/>
</dbReference>
<dbReference type="SUPFAM" id="SSF48179">
    <property type="entry name" value="6-phosphogluconate dehydrogenase C-terminal domain-like"/>
    <property type="match status" value="1"/>
</dbReference>
<proteinExistence type="inferred from homology"/>
<comment type="catalytic activity">
    <reaction evidence="7 8">
        <text>UDP-alpha-D-glucose + 2 NAD(+) + H2O = UDP-alpha-D-glucuronate + 2 NADH + 3 H(+)</text>
        <dbReference type="Rhea" id="RHEA:23596"/>
        <dbReference type="ChEBI" id="CHEBI:15377"/>
        <dbReference type="ChEBI" id="CHEBI:15378"/>
        <dbReference type="ChEBI" id="CHEBI:57540"/>
        <dbReference type="ChEBI" id="CHEBI:57945"/>
        <dbReference type="ChEBI" id="CHEBI:58052"/>
        <dbReference type="ChEBI" id="CHEBI:58885"/>
        <dbReference type="EC" id="1.1.1.22"/>
    </reaction>
</comment>
<dbReference type="InterPro" id="IPR036220">
    <property type="entry name" value="UDP-Glc/GDP-Man_DH_C_sf"/>
</dbReference>
<dbReference type="GO" id="GO:0003979">
    <property type="term" value="F:UDP-glucose 6-dehydrogenase activity"/>
    <property type="evidence" value="ECO:0007669"/>
    <property type="project" value="UniProtKB-EC"/>
</dbReference>
<feature type="binding site" evidence="11">
    <location>
        <position position="86"/>
    </location>
    <ligand>
        <name>NAD(+)</name>
        <dbReference type="ChEBI" id="CHEBI:57540"/>
    </ligand>
</feature>
<dbReference type="InterPro" id="IPR014026">
    <property type="entry name" value="UDP-Glc/GDP-Man_DH_dimer"/>
</dbReference>
<keyword evidence="5 8" id="KW-0560">Oxidoreductase</keyword>
<evidence type="ECO:0000256" key="4">
    <source>
        <dbReference type="ARBA" id="ARBA00015132"/>
    </source>
</evidence>
<dbReference type="EC" id="1.1.1.22" evidence="3 8"/>
<dbReference type="InterPro" id="IPR036291">
    <property type="entry name" value="NAD(P)-bd_dom_sf"/>
</dbReference>
<accession>A0A7W6ZPF5</accession>
<dbReference type="RefSeq" id="WP_028751938.1">
    <property type="nucleotide sequence ID" value="NZ_JACIIG010000001.1"/>
</dbReference>
<feature type="binding site" evidence="11">
    <location>
        <position position="155"/>
    </location>
    <ligand>
        <name>NAD(+)</name>
        <dbReference type="ChEBI" id="CHEBI:57540"/>
    </ligand>
</feature>
<feature type="active site" description="Nucleophile" evidence="9">
    <location>
        <position position="263"/>
    </location>
</feature>
<name>A0A7W6ZPF5_9HYPH</name>
<evidence type="ECO:0000256" key="11">
    <source>
        <dbReference type="PIRSR" id="PIRSR500134-3"/>
    </source>
</evidence>
<gene>
    <name evidence="13" type="ORF">GGE60_000349</name>
</gene>
<dbReference type="InterPro" id="IPR008927">
    <property type="entry name" value="6-PGluconate_DH-like_C_sf"/>
</dbReference>
<comment type="pathway">
    <text evidence="1">Nucleotide-sugar biosynthesis; UDP-alpha-D-glucuronate biosynthesis; UDP-alpha-D-glucuronate from UDP-alpha-D-glucose: step 1/1.</text>
</comment>
<feature type="binding site" evidence="11">
    <location>
        <position position="122"/>
    </location>
    <ligand>
        <name>NAD(+)</name>
        <dbReference type="ChEBI" id="CHEBI:57540"/>
    </ligand>
</feature>
<feature type="binding site" evidence="10">
    <location>
        <position position="324"/>
    </location>
    <ligand>
        <name>substrate</name>
    </ligand>
</feature>
<dbReference type="Proteomes" id="UP000543836">
    <property type="component" value="Unassembled WGS sequence"/>
</dbReference>
<dbReference type="EMBL" id="JACIIG010000001">
    <property type="protein sequence ID" value="MBB4566261.1"/>
    <property type="molecule type" value="Genomic_DNA"/>
</dbReference>
<evidence type="ECO:0000259" key="12">
    <source>
        <dbReference type="SMART" id="SM00984"/>
    </source>
</evidence>
<feature type="binding site" evidence="10">
    <location>
        <position position="260"/>
    </location>
    <ligand>
        <name>substrate</name>
    </ligand>
</feature>
<comment type="caution">
    <text evidence="13">The sequence shown here is derived from an EMBL/GenBank/DDBJ whole genome shotgun (WGS) entry which is preliminary data.</text>
</comment>
<evidence type="ECO:0000256" key="8">
    <source>
        <dbReference type="PIRNR" id="PIRNR000124"/>
    </source>
</evidence>
<evidence type="ECO:0000313" key="14">
    <source>
        <dbReference type="Proteomes" id="UP000543836"/>
    </source>
</evidence>
<dbReference type="PIRSF" id="PIRSF500134">
    <property type="entry name" value="UDPglc_DH_bac"/>
    <property type="match status" value="1"/>
</dbReference>
<dbReference type="Pfam" id="PF03720">
    <property type="entry name" value="UDPG_MGDP_dh_C"/>
    <property type="match status" value="1"/>
</dbReference>
<feature type="binding site" evidence="10">
    <location>
        <begin position="152"/>
        <end position="155"/>
    </location>
    <ligand>
        <name>substrate</name>
    </ligand>
</feature>
<dbReference type="SUPFAM" id="SSF51735">
    <property type="entry name" value="NAD(P)-binding Rossmann-fold domains"/>
    <property type="match status" value="1"/>
</dbReference>
<dbReference type="GO" id="GO:0051287">
    <property type="term" value="F:NAD binding"/>
    <property type="evidence" value="ECO:0007669"/>
    <property type="project" value="InterPro"/>
</dbReference>
<reference evidence="13 14" key="1">
    <citation type="submission" date="2020-08" db="EMBL/GenBank/DDBJ databases">
        <title>Genomic Encyclopedia of Type Strains, Phase IV (KMG-V): Genome sequencing to study the core and pangenomes of soil and plant-associated prokaryotes.</title>
        <authorList>
            <person name="Whitman W."/>
        </authorList>
    </citation>
    <scope>NUCLEOTIDE SEQUENCE [LARGE SCALE GENOMIC DNA]</scope>
    <source>
        <strain evidence="13 14">SEMIA 492</strain>
    </source>
</reference>
<evidence type="ECO:0000256" key="2">
    <source>
        <dbReference type="ARBA" id="ARBA00006601"/>
    </source>
</evidence>
<keyword evidence="14" id="KW-1185">Reference proteome</keyword>
<evidence type="ECO:0000256" key="9">
    <source>
        <dbReference type="PIRSR" id="PIRSR500134-1"/>
    </source>
</evidence>
<dbReference type="PANTHER" id="PTHR43750">
    <property type="entry name" value="UDP-GLUCOSE 6-DEHYDROGENASE TUAD"/>
    <property type="match status" value="1"/>
</dbReference>
<evidence type="ECO:0000256" key="3">
    <source>
        <dbReference type="ARBA" id="ARBA00012954"/>
    </source>
</evidence>
<dbReference type="Pfam" id="PF00984">
    <property type="entry name" value="UDPG_MGDP_dh"/>
    <property type="match status" value="1"/>
</dbReference>
<feature type="binding site" evidence="11">
    <location>
        <position position="30"/>
    </location>
    <ligand>
        <name>NAD(+)</name>
        <dbReference type="ChEBI" id="CHEBI:57540"/>
    </ligand>
</feature>
<feature type="binding site" evidence="11">
    <location>
        <position position="35"/>
    </location>
    <ligand>
        <name>NAD(+)</name>
        <dbReference type="ChEBI" id="CHEBI:57540"/>
    </ligand>
</feature>
<dbReference type="InterPro" id="IPR001732">
    <property type="entry name" value="UDP-Glc/GDP-Man_DH_N"/>
</dbReference>
<dbReference type="Gene3D" id="3.40.50.720">
    <property type="entry name" value="NAD(P)-binding Rossmann-like Domain"/>
    <property type="match status" value="2"/>
</dbReference>
<feature type="binding site" evidence="11">
    <location>
        <position position="266"/>
    </location>
    <ligand>
        <name>NAD(+)</name>
        <dbReference type="ChEBI" id="CHEBI:57540"/>
    </ligand>
</feature>